<keyword evidence="4" id="KW-0001">2Fe-2S</keyword>
<dbReference type="CDD" id="cd06185">
    <property type="entry name" value="PDR_like"/>
    <property type="match status" value="1"/>
</dbReference>
<dbReference type="InterPro" id="IPR054582">
    <property type="entry name" value="DmmA-like_N"/>
</dbReference>
<dbReference type="InterPro" id="IPR006058">
    <property type="entry name" value="2Fe2S_fd_BS"/>
</dbReference>
<dbReference type="InterPro" id="IPR017927">
    <property type="entry name" value="FAD-bd_FR_type"/>
</dbReference>
<dbReference type="SUPFAM" id="SSF54292">
    <property type="entry name" value="2Fe-2S ferredoxin-like"/>
    <property type="match status" value="1"/>
</dbReference>
<accession>A0AAU7XXE3</accession>
<dbReference type="Pfam" id="PF22290">
    <property type="entry name" value="DmmA-like_N"/>
    <property type="match status" value="1"/>
</dbReference>
<dbReference type="CDD" id="cd00207">
    <property type="entry name" value="fer2"/>
    <property type="match status" value="1"/>
</dbReference>
<dbReference type="Gene3D" id="2.40.30.10">
    <property type="entry name" value="Translation factors"/>
    <property type="match status" value="1"/>
</dbReference>
<evidence type="ECO:0000256" key="2">
    <source>
        <dbReference type="ARBA" id="ARBA00022630"/>
    </source>
</evidence>
<dbReference type="Gene3D" id="3.40.50.80">
    <property type="entry name" value="Nucleotide-binding domain of ferredoxin-NADP reductase (FNR) module"/>
    <property type="match status" value="1"/>
</dbReference>
<dbReference type="EMBL" id="CP158373">
    <property type="protein sequence ID" value="XBY62364.1"/>
    <property type="molecule type" value="Genomic_DNA"/>
</dbReference>
<dbReference type="InterPro" id="IPR012675">
    <property type="entry name" value="Beta-grasp_dom_sf"/>
</dbReference>
<dbReference type="SUPFAM" id="SSF63380">
    <property type="entry name" value="Riboflavin synthase domain-like"/>
    <property type="match status" value="1"/>
</dbReference>
<sequence>MTQDLERMDVRVTDITSITPLVKRFTLARDDGRPLPAFTGGSHINVHMEGEAGQRYSNAYSLLGAPAEHQHYRIGVQLEVQGNGGSAFMHQRVQVGSRLWISPPNNLFALHAEADRHLLIAGGIGITPFLAHLHELHARVADYELHYAFRNTERGAFLDELAEARHGGRVHLYPGHEGKRLDLPALVAQLQARDHLYVCGSPALIDATLATARAAGIAEARLHWERFSAAPQGGHAFTLVLAKSGRELRVEAGTSILTTIQRARAAPVESLCRAGICGSCETRILEGEAVHLDQYLSDDEKAAQRTLMLCVSRALGERLVLDL</sequence>
<dbReference type="SUPFAM" id="SSF52343">
    <property type="entry name" value="Ferredoxin reductase-like, C-terminal NADP-linked domain"/>
    <property type="match status" value="1"/>
</dbReference>
<dbReference type="PROSITE" id="PS51384">
    <property type="entry name" value="FAD_FR"/>
    <property type="match status" value="1"/>
</dbReference>
<evidence type="ECO:0000256" key="8">
    <source>
        <dbReference type="ARBA" id="ARBA00023014"/>
    </source>
</evidence>
<organism evidence="11">
    <name type="scientific">Pseudomonas solani</name>
    <dbReference type="NCBI Taxonomy" id="2731552"/>
    <lineage>
        <taxon>Bacteria</taxon>
        <taxon>Pseudomonadati</taxon>
        <taxon>Pseudomonadota</taxon>
        <taxon>Gammaproteobacteria</taxon>
        <taxon>Pseudomonadales</taxon>
        <taxon>Pseudomonadaceae</taxon>
        <taxon>Pseudomonas</taxon>
    </lineage>
</organism>
<keyword evidence="3" id="KW-0288">FMN</keyword>
<keyword evidence="2" id="KW-0285">Flavoprotein</keyword>
<feature type="domain" description="FAD-binding FR-type" evidence="10">
    <location>
        <begin position="5"/>
        <end position="111"/>
    </location>
</feature>
<dbReference type="GO" id="GO:0046872">
    <property type="term" value="F:metal ion binding"/>
    <property type="evidence" value="ECO:0007669"/>
    <property type="project" value="UniProtKB-KW"/>
</dbReference>
<evidence type="ECO:0000313" key="11">
    <source>
        <dbReference type="EMBL" id="XBY62364.1"/>
    </source>
</evidence>
<evidence type="ECO:0000256" key="6">
    <source>
        <dbReference type="ARBA" id="ARBA00023002"/>
    </source>
</evidence>
<reference evidence="11" key="1">
    <citation type="submission" date="2023-08" db="EMBL/GenBank/DDBJ databases">
        <title>Increased levels of nutrients transform a symbiont into a lethal pathobiont.</title>
        <authorList>
            <person name="Lachnit T."/>
            <person name="Ulrich L."/>
            <person name="Willmer F.M."/>
            <person name="Hasenbein T."/>
            <person name="Steiner L.X."/>
            <person name="Wolters M."/>
            <person name="Herbst E.M."/>
            <person name="Deines P."/>
        </authorList>
    </citation>
    <scope>NUCLEOTIDE SEQUENCE</scope>
    <source>
        <strain evidence="11">T3</strain>
    </source>
</reference>
<gene>
    <name evidence="11" type="ORF">ABS648_20710</name>
</gene>
<keyword evidence="5" id="KW-0479">Metal-binding</keyword>
<dbReference type="Gene3D" id="3.10.20.30">
    <property type="match status" value="1"/>
</dbReference>
<evidence type="ECO:0000259" key="9">
    <source>
        <dbReference type="PROSITE" id="PS51085"/>
    </source>
</evidence>
<evidence type="ECO:0000256" key="7">
    <source>
        <dbReference type="ARBA" id="ARBA00023004"/>
    </source>
</evidence>
<evidence type="ECO:0000256" key="4">
    <source>
        <dbReference type="ARBA" id="ARBA00022714"/>
    </source>
</evidence>
<dbReference type="PANTHER" id="PTHR47354:SF1">
    <property type="entry name" value="CARNITINE MONOOXYGENASE REDUCTASE SUBUNIT"/>
    <property type="match status" value="1"/>
</dbReference>
<dbReference type="AlphaFoldDB" id="A0AAU7XXE3"/>
<dbReference type="PANTHER" id="PTHR47354">
    <property type="entry name" value="NADH OXIDOREDUCTASE HCR"/>
    <property type="match status" value="1"/>
</dbReference>
<dbReference type="InterPro" id="IPR039261">
    <property type="entry name" value="FNR_nucleotide-bd"/>
</dbReference>
<dbReference type="EC" id="1.-.-.-" evidence="11"/>
<evidence type="ECO:0000256" key="5">
    <source>
        <dbReference type="ARBA" id="ARBA00022723"/>
    </source>
</evidence>
<name>A0AAU7XXE3_9PSED</name>
<protein>
    <submittedName>
        <fullName evidence="11">PDR/VanB family oxidoreductase</fullName>
        <ecNumber evidence="11">1.-.-.-</ecNumber>
    </submittedName>
</protein>
<dbReference type="PROSITE" id="PS51085">
    <property type="entry name" value="2FE2S_FER_2"/>
    <property type="match status" value="1"/>
</dbReference>
<dbReference type="InterPro" id="IPR017938">
    <property type="entry name" value="Riboflavin_synthase-like_b-brl"/>
</dbReference>
<evidence type="ECO:0000256" key="3">
    <source>
        <dbReference type="ARBA" id="ARBA00022643"/>
    </source>
</evidence>
<proteinExistence type="predicted"/>
<dbReference type="GO" id="GO:0051537">
    <property type="term" value="F:2 iron, 2 sulfur cluster binding"/>
    <property type="evidence" value="ECO:0007669"/>
    <property type="project" value="UniProtKB-KW"/>
</dbReference>
<evidence type="ECO:0000259" key="10">
    <source>
        <dbReference type="PROSITE" id="PS51384"/>
    </source>
</evidence>
<evidence type="ECO:0000256" key="1">
    <source>
        <dbReference type="ARBA" id="ARBA00001917"/>
    </source>
</evidence>
<keyword evidence="8" id="KW-0411">Iron-sulfur</keyword>
<dbReference type="InterPro" id="IPR050415">
    <property type="entry name" value="MRET"/>
</dbReference>
<dbReference type="RefSeq" id="WP_350446609.1">
    <property type="nucleotide sequence ID" value="NZ_CP158373.1"/>
</dbReference>
<dbReference type="GO" id="GO:0016491">
    <property type="term" value="F:oxidoreductase activity"/>
    <property type="evidence" value="ECO:0007669"/>
    <property type="project" value="UniProtKB-KW"/>
</dbReference>
<dbReference type="Pfam" id="PF00111">
    <property type="entry name" value="Fer2"/>
    <property type="match status" value="1"/>
</dbReference>
<dbReference type="PROSITE" id="PS00197">
    <property type="entry name" value="2FE2S_FER_1"/>
    <property type="match status" value="1"/>
</dbReference>
<feature type="domain" description="2Fe-2S ferredoxin-type" evidence="9">
    <location>
        <begin position="235"/>
        <end position="323"/>
    </location>
</feature>
<keyword evidence="6 11" id="KW-0560">Oxidoreductase</keyword>
<dbReference type="InterPro" id="IPR001041">
    <property type="entry name" value="2Fe-2S_ferredoxin-type"/>
</dbReference>
<dbReference type="PRINTS" id="PR00409">
    <property type="entry name" value="PHDIOXRDTASE"/>
</dbReference>
<comment type="cofactor">
    <cofactor evidence="1">
        <name>FMN</name>
        <dbReference type="ChEBI" id="CHEBI:58210"/>
    </cofactor>
</comment>
<dbReference type="InterPro" id="IPR036010">
    <property type="entry name" value="2Fe-2S_ferredoxin-like_sf"/>
</dbReference>
<keyword evidence="7" id="KW-0408">Iron</keyword>